<keyword evidence="4" id="KW-1185">Reference proteome</keyword>
<dbReference type="InterPro" id="IPR013096">
    <property type="entry name" value="Cupin_2"/>
</dbReference>
<dbReference type="GO" id="GO:0005829">
    <property type="term" value="C:cytosol"/>
    <property type="evidence" value="ECO:0007669"/>
    <property type="project" value="TreeGrafter"/>
</dbReference>
<dbReference type="CDD" id="cd00093">
    <property type="entry name" value="HTH_XRE"/>
    <property type="match status" value="1"/>
</dbReference>
<evidence type="ECO:0000313" key="3">
    <source>
        <dbReference type="EMBL" id="SMF10527.1"/>
    </source>
</evidence>
<dbReference type="Pfam" id="PF01381">
    <property type="entry name" value="HTH_3"/>
    <property type="match status" value="1"/>
</dbReference>
<dbReference type="InterPro" id="IPR001387">
    <property type="entry name" value="Cro/C1-type_HTH"/>
</dbReference>
<dbReference type="AlphaFoldDB" id="A0A1X7D812"/>
<dbReference type="SUPFAM" id="SSF51182">
    <property type="entry name" value="RmlC-like cupins"/>
    <property type="match status" value="1"/>
</dbReference>
<dbReference type="InterPro" id="IPR010982">
    <property type="entry name" value="Lambda_DNA-bd_dom_sf"/>
</dbReference>
<evidence type="ECO:0000313" key="4">
    <source>
        <dbReference type="Proteomes" id="UP000192903"/>
    </source>
</evidence>
<dbReference type="STRING" id="464029.SAMN02982989_5167"/>
<dbReference type="Proteomes" id="UP000192903">
    <property type="component" value="Unassembled WGS sequence"/>
</dbReference>
<reference evidence="4" key="1">
    <citation type="submission" date="2017-04" db="EMBL/GenBank/DDBJ databases">
        <authorList>
            <person name="Varghese N."/>
            <person name="Submissions S."/>
        </authorList>
    </citation>
    <scope>NUCLEOTIDE SEQUENCE [LARGE SCALE GENOMIC DNA]</scope>
    <source>
        <strain evidence="4">B4P</strain>
    </source>
</reference>
<name>A0A1X7D812_9HYPH</name>
<protein>
    <submittedName>
        <fullName evidence="3">Transcriptional regulator, contains XRE-family HTH domain</fullName>
    </submittedName>
</protein>
<dbReference type="PANTHER" id="PTHR46797:SF11">
    <property type="entry name" value="HTH-TYPE TRANSCRIPTIONAL REGULATOR PUUR"/>
    <property type="match status" value="1"/>
</dbReference>
<dbReference type="PANTHER" id="PTHR46797">
    <property type="entry name" value="HTH-TYPE TRANSCRIPTIONAL REGULATOR"/>
    <property type="match status" value="1"/>
</dbReference>
<dbReference type="PROSITE" id="PS50943">
    <property type="entry name" value="HTH_CROC1"/>
    <property type="match status" value="1"/>
</dbReference>
<dbReference type="Gene3D" id="1.10.260.40">
    <property type="entry name" value="lambda repressor-like DNA-binding domains"/>
    <property type="match status" value="1"/>
</dbReference>
<dbReference type="InterPro" id="IPR011051">
    <property type="entry name" value="RmlC_Cupin_sf"/>
</dbReference>
<dbReference type="Pfam" id="PF07883">
    <property type="entry name" value="Cupin_2"/>
    <property type="match status" value="1"/>
</dbReference>
<dbReference type="InterPro" id="IPR050807">
    <property type="entry name" value="TransReg_Diox_bact_type"/>
</dbReference>
<evidence type="ECO:0000259" key="2">
    <source>
        <dbReference type="PROSITE" id="PS50943"/>
    </source>
</evidence>
<evidence type="ECO:0000256" key="1">
    <source>
        <dbReference type="ARBA" id="ARBA00023125"/>
    </source>
</evidence>
<accession>A0A1X7D812</accession>
<dbReference type="CDD" id="cd02209">
    <property type="entry name" value="cupin_XRE_C"/>
    <property type="match status" value="1"/>
</dbReference>
<keyword evidence="1" id="KW-0238">DNA-binding</keyword>
<feature type="domain" description="HTH cro/C1-type" evidence="2">
    <location>
        <begin position="14"/>
        <end position="68"/>
    </location>
</feature>
<dbReference type="SMART" id="SM00530">
    <property type="entry name" value="HTH_XRE"/>
    <property type="match status" value="1"/>
</dbReference>
<dbReference type="SUPFAM" id="SSF47413">
    <property type="entry name" value="lambda repressor-like DNA-binding domains"/>
    <property type="match status" value="1"/>
</dbReference>
<organism evidence="3 4">
    <name type="scientific">Xaviernesmea oryzae</name>
    <dbReference type="NCBI Taxonomy" id="464029"/>
    <lineage>
        <taxon>Bacteria</taxon>
        <taxon>Pseudomonadati</taxon>
        <taxon>Pseudomonadota</taxon>
        <taxon>Alphaproteobacteria</taxon>
        <taxon>Hyphomicrobiales</taxon>
        <taxon>Rhizobiaceae</taxon>
        <taxon>Rhizobium/Agrobacterium group</taxon>
        <taxon>Xaviernesmea</taxon>
    </lineage>
</organism>
<dbReference type="InterPro" id="IPR014710">
    <property type="entry name" value="RmlC-like_jellyroll"/>
</dbReference>
<dbReference type="EMBL" id="FXAF01000002">
    <property type="protein sequence ID" value="SMF10527.1"/>
    <property type="molecule type" value="Genomic_DNA"/>
</dbReference>
<sequence>MMQMDQTFDIGARLNAMRLAAGLSQRQLAERAGVPHAQISNVETNKVSPSVATLRKILSGLGVGMGDFFEPERSPPKGPFFSAHELVDLTSKVAASPISGGGDGALVFRQIGDARAHNLQILHEVYEPNADTGDTLLQHASSEGGYVVEGELEVTVGEEVRVLKAGEAYLFDSRVPHRFRNLSDRRTVVISACSPPYL</sequence>
<dbReference type="GO" id="GO:0003677">
    <property type="term" value="F:DNA binding"/>
    <property type="evidence" value="ECO:0007669"/>
    <property type="project" value="UniProtKB-KW"/>
</dbReference>
<dbReference type="GO" id="GO:0003700">
    <property type="term" value="F:DNA-binding transcription factor activity"/>
    <property type="evidence" value="ECO:0007669"/>
    <property type="project" value="TreeGrafter"/>
</dbReference>
<dbReference type="Gene3D" id="2.60.120.10">
    <property type="entry name" value="Jelly Rolls"/>
    <property type="match status" value="1"/>
</dbReference>
<proteinExistence type="predicted"/>
<gene>
    <name evidence="3" type="ORF">SAMN02982989_5167</name>
</gene>